<accession>H2XS76</accession>
<dbReference type="Proteomes" id="UP000008144">
    <property type="component" value="Chromosome 9"/>
</dbReference>
<keyword evidence="2" id="KW-1185">Reference proteome</keyword>
<sequence length="93" mass="11212">MNVVCFILVWLKIDNRYNRGVLFSNTKHWLSLYLFLKVDLYNKTYLSHASQTLPNLFLFHLSENINELPTIQVLQEFQELFLRYGKQIKDIFI</sequence>
<reference evidence="1" key="4">
    <citation type="submission" date="2025-09" db="UniProtKB">
        <authorList>
            <consortium name="Ensembl"/>
        </authorList>
    </citation>
    <scope>IDENTIFICATION</scope>
</reference>
<name>H2XS76_CIOIN</name>
<reference evidence="2" key="1">
    <citation type="journal article" date="2002" name="Science">
        <title>The draft genome of Ciona intestinalis: insights into chordate and vertebrate origins.</title>
        <authorList>
            <person name="Dehal P."/>
            <person name="Satou Y."/>
            <person name="Campbell R.K."/>
            <person name="Chapman J."/>
            <person name="Degnan B."/>
            <person name="De Tomaso A."/>
            <person name="Davidson B."/>
            <person name="Di Gregorio A."/>
            <person name="Gelpke M."/>
            <person name="Goodstein D.M."/>
            <person name="Harafuji N."/>
            <person name="Hastings K.E."/>
            <person name="Ho I."/>
            <person name="Hotta K."/>
            <person name="Huang W."/>
            <person name="Kawashima T."/>
            <person name="Lemaire P."/>
            <person name="Martinez D."/>
            <person name="Meinertzhagen I.A."/>
            <person name="Necula S."/>
            <person name="Nonaka M."/>
            <person name="Putnam N."/>
            <person name="Rash S."/>
            <person name="Saiga H."/>
            <person name="Satake M."/>
            <person name="Terry A."/>
            <person name="Yamada L."/>
            <person name="Wang H.G."/>
            <person name="Awazu S."/>
            <person name="Azumi K."/>
            <person name="Boore J."/>
            <person name="Branno M."/>
            <person name="Chin-Bow S."/>
            <person name="DeSantis R."/>
            <person name="Doyle S."/>
            <person name="Francino P."/>
            <person name="Keys D.N."/>
            <person name="Haga S."/>
            <person name="Hayashi H."/>
            <person name="Hino K."/>
            <person name="Imai K.S."/>
            <person name="Inaba K."/>
            <person name="Kano S."/>
            <person name="Kobayashi K."/>
            <person name="Kobayashi M."/>
            <person name="Lee B.I."/>
            <person name="Makabe K.W."/>
            <person name="Manohar C."/>
            <person name="Matassi G."/>
            <person name="Medina M."/>
            <person name="Mochizuki Y."/>
            <person name="Mount S."/>
            <person name="Morishita T."/>
            <person name="Miura S."/>
            <person name="Nakayama A."/>
            <person name="Nishizaka S."/>
            <person name="Nomoto H."/>
            <person name="Ohta F."/>
            <person name="Oishi K."/>
            <person name="Rigoutsos I."/>
            <person name="Sano M."/>
            <person name="Sasaki A."/>
            <person name="Sasakura Y."/>
            <person name="Shoguchi E."/>
            <person name="Shin-i T."/>
            <person name="Spagnuolo A."/>
            <person name="Stainier D."/>
            <person name="Suzuki M.M."/>
            <person name="Tassy O."/>
            <person name="Takatori N."/>
            <person name="Tokuoka M."/>
            <person name="Yagi K."/>
            <person name="Yoshizaki F."/>
            <person name="Wada S."/>
            <person name="Zhang C."/>
            <person name="Hyatt P.D."/>
            <person name="Larimer F."/>
            <person name="Detter C."/>
            <person name="Doggett N."/>
            <person name="Glavina T."/>
            <person name="Hawkins T."/>
            <person name="Richardson P."/>
            <person name="Lucas S."/>
            <person name="Kohara Y."/>
            <person name="Levine M."/>
            <person name="Satoh N."/>
            <person name="Rokhsar D.S."/>
        </authorList>
    </citation>
    <scope>NUCLEOTIDE SEQUENCE [LARGE SCALE GENOMIC DNA]</scope>
</reference>
<proteinExistence type="predicted"/>
<reference evidence="1" key="2">
    <citation type="journal article" date="2008" name="Genome Biol.">
        <title>Improved genome assembly and evidence-based global gene model set for the chordate Ciona intestinalis: new insight into intron and operon populations.</title>
        <authorList>
            <person name="Satou Y."/>
            <person name="Mineta K."/>
            <person name="Ogasawara M."/>
            <person name="Sasakura Y."/>
            <person name="Shoguchi E."/>
            <person name="Ueno K."/>
            <person name="Yamada L."/>
            <person name="Matsumoto J."/>
            <person name="Wasserscheid J."/>
            <person name="Dewar K."/>
            <person name="Wiley G.B."/>
            <person name="Macmil S.L."/>
            <person name="Roe B.A."/>
            <person name="Zeller R.W."/>
            <person name="Hastings K.E."/>
            <person name="Lemaire P."/>
            <person name="Lindquist E."/>
            <person name="Endo T."/>
            <person name="Hotta K."/>
            <person name="Inaba K."/>
        </authorList>
    </citation>
    <scope>NUCLEOTIDE SEQUENCE [LARGE SCALE GENOMIC DNA]</scope>
    <source>
        <strain evidence="1">wild type</strain>
    </source>
</reference>
<dbReference type="HOGENOM" id="CLU_2399005_0_0_1"/>
<organism evidence="1 2">
    <name type="scientific">Ciona intestinalis</name>
    <name type="common">Transparent sea squirt</name>
    <name type="synonym">Ascidia intestinalis</name>
    <dbReference type="NCBI Taxonomy" id="7719"/>
    <lineage>
        <taxon>Eukaryota</taxon>
        <taxon>Metazoa</taxon>
        <taxon>Chordata</taxon>
        <taxon>Tunicata</taxon>
        <taxon>Ascidiacea</taxon>
        <taxon>Phlebobranchia</taxon>
        <taxon>Cionidae</taxon>
        <taxon>Ciona</taxon>
    </lineage>
</organism>
<evidence type="ECO:0000313" key="2">
    <source>
        <dbReference type="Proteomes" id="UP000008144"/>
    </source>
</evidence>
<evidence type="ECO:0000313" key="1">
    <source>
        <dbReference type="Ensembl" id="ENSCINP00000032510.1"/>
    </source>
</evidence>
<reference evidence="1" key="3">
    <citation type="submission" date="2025-08" db="UniProtKB">
        <authorList>
            <consortium name="Ensembl"/>
        </authorList>
    </citation>
    <scope>IDENTIFICATION</scope>
</reference>
<dbReference type="AlphaFoldDB" id="H2XS76"/>
<dbReference type="InParanoid" id="H2XS76"/>
<dbReference type="Ensembl" id="ENSCINT00000031996.1">
    <property type="protein sequence ID" value="ENSCINP00000032510.1"/>
    <property type="gene ID" value="ENSCING00000020680.1"/>
</dbReference>
<protein>
    <submittedName>
        <fullName evidence="1">Uncharacterized protein</fullName>
    </submittedName>
</protein>
<dbReference type="EMBL" id="EAAA01002972">
    <property type="status" value="NOT_ANNOTATED_CDS"/>
    <property type="molecule type" value="Genomic_DNA"/>
</dbReference>